<dbReference type="Proteomes" id="UP000054564">
    <property type="component" value="Unassembled WGS sequence"/>
</dbReference>
<dbReference type="OrthoDB" id="2510033at2759"/>
<organism evidence="2 3">
    <name type="scientific">Puccinia striiformis f. sp. tritici PST-78</name>
    <dbReference type="NCBI Taxonomy" id="1165861"/>
    <lineage>
        <taxon>Eukaryota</taxon>
        <taxon>Fungi</taxon>
        <taxon>Dikarya</taxon>
        <taxon>Basidiomycota</taxon>
        <taxon>Pucciniomycotina</taxon>
        <taxon>Pucciniomycetes</taxon>
        <taxon>Pucciniales</taxon>
        <taxon>Pucciniaceae</taxon>
        <taxon>Puccinia</taxon>
    </lineage>
</organism>
<sequence length="116" mass="12988">MPTIPHVVPPDRQNLVIQWRSHHRSNRMLISFREVRTSEVFDFLPDEVFDPSTQPTDYADDKVTNVLNSPLPLPATSPLNHPDCNDEPPVISSSQTQTQLSSGSLEVSPPRVTCQS</sequence>
<proteinExistence type="predicted"/>
<dbReference type="EMBL" id="AJIL01000026">
    <property type="protein sequence ID" value="KNF02018.1"/>
    <property type="molecule type" value="Genomic_DNA"/>
</dbReference>
<dbReference type="AlphaFoldDB" id="A0A0L0VRW7"/>
<evidence type="ECO:0000313" key="2">
    <source>
        <dbReference type="EMBL" id="KNF02018.1"/>
    </source>
</evidence>
<accession>A0A0L0VRW7</accession>
<comment type="caution">
    <text evidence="2">The sequence shown here is derived from an EMBL/GenBank/DDBJ whole genome shotgun (WGS) entry which is preliminary data.</text>
</comment>
<evidence type="ECO:0000313" key="3">
    <source>
        <dbReference type="Proteomes" id="UP000054564"/>
    </source>
</evidence>
<feature type="region of interest" description="Disordered" evidence="1">
    <location>
        <begin position="52"/>
        <end position="116"/>
    </location>
</feature>
<feature type="compositionally biased region" description="Low complexity" evidence="1">
    <location>
        <begin position="92"/>
        <end position="105"/>
    </location>
</feature>
<keyword evidence="3" id="KW-1185">Reference proteome</keyword>
<evidence type="ECO:0000256" key="1">
    <source>
        <dbReference type="SAM" id="MobiDB-lite"/>
    </source>
</evidence>
<gene>
    <name evidence="2" type="ORF">PSTG_04840</name>
</gene>
<protein>
    <submittedName>
        <fullName evidence="2">Uncharacterized protein</fullName>
    </submittedName>
</protein>
<name>A0A0L0VRW7_9BASI</name>
<reference evidence="3" key="1">
    <citation type="submission" date="2014-03" db="EMBL/GenBank/DDBJ databases">
        <title>The Genome Sequence of Puccinia striiformis f. sp. tritici PST-78.</title>
        <authorList>
            <consortium name="The Broad Institute Genome Sequencing Platform"/>
            <person name="Cuomo C."/>
            <person name="Hulbert S."/>
            <person name="Chen X."/>
            <person name="Walker B."/>
            <person name="Young S.K."/>
            <person name="Zeng Q."/>
            <person name="Gargeya S."/>
            <person name="Fitzgerald M."/>
            <person name="Haas B."/>
            <person name="Abouelleil A."/>
            <person name="Alvarado L."/>
            <person name="Arachchi H.M."/>
            <person name="Berlin A.M."/>
            <person name="Chapman S.B."/>
            <person name="Goldberg J."/>
            <person name="Griggs A."/>
            <person name="Gujja S."/>
            <person name="Hansen M."/>
            <person name="Howarth C."/>
            <person name="Imamovic A."/>
            <person name="Larimer J."/>
            <person name="McCowan C."/>
            <person name="Montmayeur A."/>
            <person name="Murphy C."/>
            <person name="Neiman D."/>
            <person name="Pearson M."/>
            <person name="Priest M."/>
            <person name="Roberts A."/>
            <person name="Saif S."/>
            <person name="Shea T."/>
            <person name="Sisk P."/>
            <person name="Sykes S."/>
            <person name="Wortman J."/>
            <person name="Nusbaum C."/>
            <person name="Birren B."/>
        </authorList>
    </citation>
    <scope>NUCLEOTIDE SEQUENCE [LARGE SCALE GENOMIC DNA]</scope>
    <source>
        <strain evidence="3">race PST-78</strain>
    </source>
</reference>